<dbReference type="InterPro" id="IPR002327">
    <property type="entry name" value="Cyt_c_1A/1B"/>
</dbReference>
<dbReference type="PANTHER" id="PTHR22847">
    <property type="entry name" value="WD40 REPEAT PROTEIN"/>
    <property type="match status" value="1"/>
</dbReference>
<dbReference type="InterPro" id="IPR001680">
    <property type="entry name" value="WD40_rpt"/>
</dbReference>
<dbReference type="InterPro" id="IPR015943">
    <property type="entry name" value="WD40/YVTN_repeat-like_dom_sf"/>
</dbReference>
<evidence type="ECO:0000256" key="5">
    <source>
        <dbReference type="ARBA" id="ARBA00022737"/>
    </source>
</evidence>
<feature type="repeat" description="WD" evidence="8">
    <location>
        <begin position="106"/>
        <end position="137"/>
    </location>
</feature>
<reference evidence="11 12" key="1">
    <citation type="submission" date="2022-09" db="EMBL/GenBank/DDBJ databases">
        <title>Chelativorans salina sp. nov., a novel slightly halophilic bacterium isolated from a saline lake sediment enrichment.</title>
        <authorList>
            <person name="Gao L."/>
            <person name="Fang B.-Z."/>
            <person name="Li W.-J."/>
        </authorList>
    </citation>
    <scope>NUCLEOTIDE SEQUENCE [LARGE SCALE GENOMIC DNA]</scope>
    <source>
        <strain evidence="11 12">EGI FJ00035</strain>
    </source>
</reference>
<protein>
    <submittedName>
        <fullName evidence="11">C-type cytochrome</fullName>
    </submittedName>
</protein>
<dbReference type="Proteomes" id="UP001320831">
    <property type="component" value="Unassembled WGS sequence"/>
</dbReference>
<dbReference type="PRINTS" id="PR00320">
    <property type="entry name" value="GPROTEINBRPT"/>
</dbReference>
<feature type="repeat" description="WD" evidence="8">
    <location>
        <begin position="65"/>
        <end position="96"/>
    </location>
</feature>
<evidence type="ECO:0000256" key="3">
    <source>
        <dbReference type="ARBA" id="ARBA00022617"/>
    </source>
</evidence>
<dbReference type="PRINTS" id="PR00604">
    <property type="entry name" value="CYTCHRMECIAB"/>
</dbReference>
<evidence type="ECO:0000313" key="12">
    <source>
        <dbReference type="Proteomes" id="UP001320831"/>
    </source>
</evidence>
<evidence type="ECO:0000256" key="8">
    <source>
        <dbReference type="PROSITE-ProRule" id="PRU00221"/>
    </source>
</evidence>
<gene>
    <name evidence="11" type="ORF">N5A92_19330</name>
</gene>
<dbReference type="Pfam" id="PF00034">
    <property type="entry name" value="Cytochrom_C"/>
    <property type="match status" value="1"/>
</dbReference>
<dbReference type="InterPro" id="IPR036909">
    <property type="entry name" value="Cyt_c-like_dom_sf"/>
</dbReference>
<dbReference type="CDD" id="cd00200">
    <property type="entry name" value="WD40"/>
    <property type="match status" value="1"/>
</dbReference>
<feature type="repeat" description="WD" evidence="8">
    <location>
        <begin position="269"/>
        <end position="310"/>
    </location>
</feature>
<sequence length="426" mass="44959">MTRAPRFLAAAFLLFTTTAGGTELRGHGGPVRAIAVAPEGTAITGSFDTRAIVWSLETGEAREVLLFHGDEVNAVAVLPDGRFVTAGADSRIAIWESGRQAPVRVLEGHSGPVTALAVSPDGATLASASWDTTVRLWPVAGGDARVLEGHDGNVNAVTFLADGTPASAGYDANLIFWPRDMGAAAVRVVLPTPLNTLVALRGNRLAVGGADGMVRVLDRDGTTGSEVQATQSPVVTLAASPDGRYLAAAGIRGAIILLDATDLAPVRDLRGPGMPVWSLAFTPDGKTLLTGGSDRVVREWDVETGEHLGATMTDETDPLAEFAGDRGAEAFRACIACHTLDPEDDNRAGPTLHGIFGRKIASVPGYRYSPALRDMDIVWTPQTVSKLFEVGPNTYTPGTKMPEQTISDDETRAALIRFLQRETRTE</sequence>
<dbReference type="InterPro" id="IPR036322">
    <property type="entry name" value="WD40_repeat_dom_sf"/>
</dbReference>
<dbReference type="SUPFAM" id="SSF50978">
    <property type="entry name" value="WD40 repeat-like"/>
    <property type="match status" value="1"/>
</dbReference>
<keyword evidence="3 9" id="KW-0349">Heme</keyword>
<keyword evidence="6" id="KW-0249">Electron transport</keyword>
<dbReference type="RefSeq" id="WP_260905560.1">
    <property type="nucleotide sequence ID" value="NZ_JAOCZP010000006.1"/>
</dbReference>
<dbReference type="SMART" id="SM00320">
    <property type="entry name" value="WD40"/>
    <property type="match status" value="6"/>
</dbReference>
<evidence type="ECO:0000256" key="4">
    <source>
        <dbReference type="ARBA" id="ARBA00022723"/>
    </source>
</evidence>
<evidence type="ECO:0000256" key="9">
    <source>
        <dbReference type="PROSITE-ProRule" id="PRU00433"/>
    </source>
</evidence>
<dbReference type="InterPro" id="IPR020472">
    <property type="entry name" value="WD40_PAC1"/>
</dbReference>
<dbReference type="SUPFAM" id="SSF46626">
    <property type="entry name" value="Cytochrome c"/>
    <property type="match status" value="1"/>
</dbReference>
<keyword evidence="12" id="KW-1185">Reference proteome</keyword>
<evidence type="ECO:0000256" key="6">
    <source>
        <dbReference type="ARBA" id="ARBA00022982"/>
    </source>
</evidence>
<evidence type="ECO:0000256" key="2">
    <source>
        <dbReference type="ARBA" id="ARBA00022574"/>
    </source>
</evidence>
<keyword evidence="2 8" id="KW-0853">WD repeat</keyword>
<feature type="repeat" description="WD" evidence="8">
    <location>
        <begin position="24"/>
        <end position="64"/>
    </location>
</feature>
<keyword evidence="4 9" id="KW-0479">Metal-binding</keyword>
<evidence type="ECO:0000313" key="11">
    <source>
        <dbReference type="EMBL" id="MCT7377175.1"/>
    </source>
</evidence>
<keyword evidence="5" id="KW-0677">Repeat</keyword>
<keyword evidence="1" id="KW-0813">Transport</keyword>
<comment type="caution">
    <text evidence="11">The sequence shown here is derived from an EMBL/GenBank/DDBJ whole genome shotgun (WGS) entry which is preliminary data.</text>
</comment>
<evidence type="ECO:0000259" key="10">
    <source>
        <dbReference type="PROSITE" id="PS51007"/>
    </source>
</evidence>
<organism evidence="11 12">
    <name type="scientific">Chelativorans salis</name>
    <dbReference type="NCBI Taxonomy" id="2978478"/>
    <lineage>
        <taxon>Bacteria</taxon>
        <taxon>Pseudomonadati</taxon>
        <taxon>Pseudomonadota</taxon>
        <taxon>Alphaproteobacteria</taxon>
        <taxon>Hyphomicrobiales</taxon>
        <taxon>Phyllobacteriaceae</taxon>
        <taxon>Chelativorans</taxon>
    </lineage>
</organism>
<proteinExistence type="predicted"/>
<dbReference type="Gene3D" id="2.130.10.10">
    <property type="entry name" value="YVTN repeat-like/Quinoprotein amine dehydrogenase"/>
    <property type="match status" value="3"/>
</dbReference>
<keyword evidence="7 9" id="KW-0408">Iron</keyword>
<evidence type="ECO:0000256" key="1">
    <source>
        <dbReference type="ARBA" id="ARBA00022448"/>
    </source>
</evidence>
<accession>A0ABT2LRJ5</accession>
<dbReference type="PROSITE" id="PS50294">
    <property type="entry name" value="WD_REPEATS_REGION"/>
    <property type="match status" value="2"/>
</dbReference>
<dbReference type="Gene3D" id="1.10.760.10">
    <property type="entry name" value="Cytochrome c-like domain"/>
    <property type="match status" value="1"/>
</dbReference>
<name>A0ABT2LRJ5_9HYPH</name>
<dbReference type="InterPro" id="IPR009056">
    <property type="entry name" value="Cyt_c-like_dom"/>
</dbReference>
<feature type="domain" description="Cytochrome c" evidence="10">
    <location>
        <begin position="322"/>
        <end position="423"/>
    </location>
</feature>
<dbReference type="EMBL" id="JAOCZP010000006">
    <property type="protein sequence ID" value="MCT7377175.1"/>
    <property type="molecule type" value="Genomic_DNA"/>
</dbReference>
<evidence type="ECO:0000256" key="7">
    <source>
        <dbReference type="ARBA" id="ARBA00023004"/>
    </source>
</evidence>
<dbReference type="PROSITE" id="PS51007">
    <property type="entry name" value="CYTC"/>
    <property type="match status" value="1"/>
</dbReference>
<dbReference type="PANTHER" id="PTHR22847:SF637">
    <property type="entry name" value="WD REPEAT DOMAIN 5B"/>
    <property type="match status" value="1"/>
</dbReference>
<dbReference type="PROSITE" id="PS50082">
    <property type="entry name" value="WD_REPEATS_2"/>
    <property type="match status" value="4"/>
</dbReference>
<dbReference type="Pfam" id="PF00400">
    <property type="entry name" value="WD40"/>
    <property type="match status" value="5"/>
</dbReference>